<evidence type="ECO:0000313" key="6">
    <source>
        <dbReference type="Proteomes" id="UP001303222"/>
    </source>
</evidence>
<evidence type="ECO:0000259" key="4">
    <source>
        <dbReference type="Pfam" id="PF13257"/>
    </source>
</evidence>
<dbReference type="InterPro" id="IPR025122">
    <property type="entry name" value="DUF4048"/>
</dbReference>
<feature type="compositionally biased region" description="Basic and acidic residues" evidence="2">
    <location>
        <begin position="173"/>
        <end position="184"/>
    </location>
</feature>
<feature type="region of interest" description="Disordered" evidence="2">
    <location>
        <begin position="439"/>
        <end position="543"/>
    </location>
</feature>
<feature type="compositionally biased region" description="Polar residues" evidence="2">
    <location>
        <begin position="481"/>
        <end position="490"/>
    </location>
</feature>
<proteinExistence type="predicted"/>
<feature type="region of interest" description="Disordered" evidence="2">
    <location>
        <begin position="364"/>
        <end position="407"/>
    </location>
</feature>
<feature type="coiled-coil region" evidence="1">
    <location>
        <begin position="266"/>
        <end position="293"/>
    </location>
</feature>
<feature type="compositionally biased region" description="Basic and acidic residues" evidence="2">
    <location>
        <begin position="588"/>
        <end position="598"/>
    </location>
</feature>
<feature type="compositionally biased region" description="Basic residues" evidence="2">
    <location>
        <begin position="599"/>
        <end position="610"/>
    </location>
</feature>
<evidence type="ECO:0000256" key="3">
    <source>
        <dbReference type="SAM" id="SignalP"/>
    </source>
</evidence>
<feature type="compositionally biased region" description="Polar residues" evidence="2">
    <location>
        <begin position="570"/>
        <end position="587"/>
    </location>
</feature>
<keyword evidence="3" id="KW-0732">Signal</keyword>
<feature type="region of interest" description="Disordered" evidence="2">
    <location>
        <begin position="148"/>
        <end position="257"/>
    </location>
</feature>
<feature type="region of interest" description="Disordered" evidence="2">
    <location>
        <begin position="72"/>
        <end position="91"/>
    </location>
</feature>
<dbReference type="Proteomes" id="UP001303222">
    <property type="component" value="Unassembled WGS sequence"/>
</dbReference>
<feature type="region of interest" description="Disordered" evidence="2">
    <location>
        <begin position="570"/>
        <end position="626"/>
    </location>
</feature>
<organism evidence="5 6">
    <name type="scientific">Pseudoneurospora amorphoporcata</name>
    <dbReference type="NCBI Taxonomy" id="241081"/>
    <lineage>
        <taxon>Eukaryota</taxon>
        <taxon>Fungi</taxon>
        <taxon>Dikarya</taxon>
        <taxon>Ascomycota</taxon>
        <taxon>Pezizomycotina</taxon>
        <taxon>Sordariomycetes</taxon>
        <taxon>Sordariomycetidae</taxon>
        <taxon>Sordariales</taxon>
        <taxon>Sordariaceae</taxon>
        <taxon>Pseudoneurospora</taxon>
    </lineage>
</organism>
<sequence>MTSSSSAAALRSALTVIITCSISACANALLLRDSHPLNIHTAAVVARRTTRLPTTTSTNTALQQALQKQLCDRHRTTRTRRPCASTLTPYHRPNINTATTIRTTHSFIITTTTTTHQQAIYPGPVHSQFRREEKSLVMAHIVSPHNSFGQVAMQSAPLPRRTSSLRSRARRGKSTDDTEPRHVPAEAIATALAHSEDLIENRSSRSASTASRTTHRLSLTLPIAPPNPNPSRPIPASTTTASFPSTTSDTPALTSPADSNDFITAIAAQERRVLELREELSRAESDLAKLKKQWATHEAYKKRGERPLRSADLVPTLQDEEATKRAVELDRRKALLQSLQNQNQPLPENGRRRVFQGGHARTLSLLSPTKPSSDFPGRGDGSENSRNVAFSPSHRPKHQSWAPQTVPQTVGVKGIAQDLRQGLWTFMEDLRQATVGDEPITGQGMCIRGADGKLSMTPMPNGGTASASSRTGAQDAYKASGLNTPRNRSSAAFDWAPAAPTSRSTSPQKEAQDSAADTALKSPSRPAPALMRSKADASKSSKRFSWTPLTMDSVDDNDWSNWENAGTVTSTRWSGTTVNGDIIPSTTSEKRTENDASLKKKSSSSSKRRVASTSSRPAPPAVTSTNPMLEDLFPAVLTKFTPSNLKKTADYYMKEWEKSLAPPETHQQPQPAYHTVGTHHKGT</sequence>
<feature type="compositionally biased region" description="Low complexity" evidence="2">
    <location>
        <begin position="204"/>
        <end position="222"/>
    </location>
</feature>
<feature type="compositionally biased region" description="Pro residues" evidence="2">
    <location>
        <begin position="223"/>
        <end position="233"/>
    </location>
</feature>
<comment type="caution">
    <text evidence="5">The sequence shown here is derived from an EMBL/GenBank/DDBJ whole genome shotgun (WGS) entry which is preliminary data.</text>
</comment>
<feature type="compositionally biased region" description="Low complexity" evidence="2">
    <location>
        <begin position="234"/>
        <end position="252"/>
    </location>
</feature>
<feature type="compositionally biased region" description="Polar residues" evidence="2">
    <location>
        <begin position="463"/>
        <end position="472"/>
    </location>
</feature>
<protein>
    <recommendedName>
        <fullName evidence="4">DUF4048 domain-containing protein</fullName>
    </recommendedName>
</protein>
<evidence type="ECO:0000313" key="5">
    <source>
        <dbReference type="EMBL" id="KAK3948469.1"/>
    </source>
</evidence>
<evidence type="ECO:0000256" key="1">
    <source>
        <dbReference type="SAM" id="Coils"/>
    </source>
</evidence>
<evidence type="ECO:0000256" key="2">
    <source>
        <dbReference type="SAM" id="MobiDB-lite"/>
    </source>
</evidence>
<dbReference type="Pfam" id="PF13257">
    <property type="entry name" value="DUF4048"/>
    <property type="match status" value="1"/>
</dbReference>
<feature type="chain" id="PRO_5042982551" description="DUF4048 domain-containing protein" evidence="3">
    <location>
        <begin position="29"/>
        <end position="683"/>
    </location>
</feature>
<gene>
    <name evidence="5" type="ORF">QBC32DRAFT_317777</name>
</gene>
<keyword evidence="6" id="KW-1185">Reference proteome</keyword>
<feature type="compositionally biased region" description="Low complexity" evidence="2">
    <location>
        <begin position="364"/>
        <end position="373"/>
    </location>
</feature>
<keyword evidence="1" id="KW-0175">Coiled coil</keyword>
<feature type="region of interest" description="Disordered" evidence="2">
    <location>
        <begin position="660"/>
        <end position="683"/>
    </location>
</feature>
<feature type="compositionally biased region" description="Low complexity" evidence="2">
    <location>
        <begin position="155"/>
        <end position="166"/>
    </location>
</feature>
<feature type="compositionally biased region" description="Basic and acidic residues" evidence="2">
    <location>
        <begin position="194"/>
        <end position="203"/>
    </location>
</feature>
<feature type="domain" description="DUF4048" evidence="4">
    <location>
        <begin position="413"/>
        <end position="564"/>
    </location>
</feature>
<dbReference type="EMBL" id="MU859262">
    <property type="protein sequence ID" value="KAK3948469.1"/>
    <property type="molecule type" value="Genomic_DNA"/>
</dbReference>
<reference evidence="5" key="2">
    <citation type="submission" date="2023-06" db="EMBL/GenBank/DDBJ databases">
        <authorList>
            <consortium name="Lawrence Berkeley National Laboratory"/>
            <person name="Mondo S.J."/>
            <person name="Hensen N."/>
            <person name="Bonometti L."/>
            <person name="Westerberg I."/>
            <person name="Brannstrom I.O."/>
            <person name="Guillou S."/>
            <person name="Cros-Aarteil S."/>
            <person name="Calhoun S."/>
            <person name="Haridas S."/>
            <person name="Kuo A."/>
            <person name="Pangilinan J."/>
            <person name="Riley R."/>
            <person name="Labutti K."/>
            <person name="Andreopoulos B."/>
            <person name="Lipzen A."/>
            <person name="Chen C."/>
            <person name="Yanf M."/>
            <person name="Daum C."/>
            <person name="Ng V."/>
            <person name="Clum A."/>
            <person name="Steindorff A."/>
            <person name="Ohm R."/>
            <person name="Martin F."/>
            <person name="Silar P."/>
            <person name="Natvig D."/>
            <person name="Lalanne C."/>
            <person name="Gautier V."/>
            <person name="Ament-Velasquez S.L."/>
            <person name="Kruys A."/>
            <person name="Hutchinson M.I."/>
            <person name="Powell A.J."/>
            <person name="Barry K."/>
            <person name="Miller A.N."/>
            <person name="Grigoriev I.V."/>
            <person name="Debuchy R."/>
            <person name="Gladieux P."/>
            <person name="Thoren M.H."/>
            <person name="Johannesson H."/>
        </authorList>
    </citation>
    <scope>NUCLEOTIDE SEQUENCE</scope>
    <source>
        <strain evidence="5">CBS 626.80</strain>
    </source>
</reference>
<reference evidence="5" key="1">
    <citation type="journal article" date="2023" name="Mol. Phylogenet. Evol.">
        <title>Genome-scale phylogeny and comparative genomics of the fungal order Sordariales.</title>
        <authorList>
            <person name="Hensen N."/>
            <person name="Bonometti L."/>
            <person name="Westerberg I."/>
            <person name="Brannstrom I.O."/>
            <person name="Guillou S."/>
            <person name="Cros-Aarteil S."/>
            <person name="Calhoun S."/>
            <person name="Haridas S."/>
            <person name="Kuo A."/>
            <person name="Mondo S."/>
            <person name="Pangilinan J."/>
            <person name="Riley R."/>
            <person name="LaButti K."/>
            <person name="Andreopoulos B."/>
            <person name="Lipzen A."/>
            <person name="Chen C."/>
            <person name="Yan M."/>
            <person name="Daum C."/>
            <person name="Ng V."/>
            <person name="Clum A."/>
            <person name="Steindorff A."/>
            <person name="Ohm R.A."/>
            <person name="Martin F."/>
            <person name="Silar P."/>
            <person name="Natvig D.O."/>
            <person name="Lalanne C."/>
            <person name="Gautier V."/>
            <person name="Ament-Velasquez S.L."/>
            <person name="Kruys A."/>
            <person name="Hutchinson M.I."/>
            <person name="Powell A.J."/>
            <person name="Barry K."/>
            <person name="Miller A.N."/>
            <person name="Grigoriev I.V."/>
            <person name="Debuchy R."/>
            <person name="Gladieux P."/>
            <person name="Hiltunen Thoren M."/>
            <person name="Johannesson H."/>
        </authorList>
    </citation>
    <scope>NUCLEOTIDE SEQUENCE</scope>
    <source>
        <strain evidence="5">CBS 626.80</strain>
    </source>
</reference>
<feature type="signal peptide" evidence="3">
    <location>
        <begin position="1"/>
        <end position="28"/>
    </location>
</feature>
<name>A0AAN6SCF3_9PEZI</name>
<accession>A0AAN6SCF3</accession>
<dbReference type="AlphaFoldDB" id="A0AAN6SCF3"/>